<comment type="caution">
    <text evidence="4">The sequence shown here is derived from an EMBL/GenBank/DDBJ whole genome shotgun (WGS) entry which is preliminary data.</text>
</comment>
<sequence length="308" mass="32547">MSESGTVWQRPDASMTLLREVTDHPLDPAYEEAARRREISGAPHRTWLTQAVVFLLAVALGLGLVAATQVLRAPQSVRNQARDVLIEQITDRQTRQTELMAANADLSQQVRDLTAEQLTASDPAMTEQLQRLALASGVEAVSGPAYVVTLSDSAQAQEDPTTYPEELVQALDLQVVVNALWQAGAEAVGVNGVRVSASGAIRGAGSALFVDLVPVSSPYEVVAIGPVDAMRSAMARSSASTHLALLRDRYHIGVGTGTRQEEWLPGVRTTQPRFATVVPDPADDTGDTGQTGQTGTSGGTPTTEGGAQ</sequence>
<evidence type="ECO:0000313" key="5">
    <source>
        <dbReference type="Proteomes" id="UP000313849"/>
    </source>
</evidence>
<feature type="region of interest" description="Disordered" evidence="2">
    <location>
        <begin position="276"/>
        <end position="308"/>
    </location>
</feature>
<keyword evidence="3" id="KW-0812">Transmembrane</keyword>
<keyword evidence="5" id="KW-1185">Reference proteome</keyword>
<dbReference type="PANTHER" id="PTHR37313">
    <property type="entry name" value="UPF0749 PROTEIN RV1825"/>
    <property type="match status" value="1"/>
</dbReference>
<dbReference type="EMBL" id="VENP01000023">
    <property type="protein sequence ID" value="TNU74708.1"/>
    <property type="molecule type" value="Genomic_DNA"/>
</dbReference>
<dbReference type="AlphaFoldDB" id="A0A5C5BE32"/>
<feature type="transmembrane region" description="Helical" evidence="3">
    <location>
        <begin position="47"/>
        <end position="71"/>
    </location>
</feature>
<keyword evidence="3" id="KW-0472">Membrane</keyword>
<dbReference type="Gene3D" id="3.30.70.1880">
    <property type="entry name" value="Protein of unknown function DUF881"/>
    <property type="match status" value="1"/>
</dbReference>
<comment type="similarity">
    <text evidence="1">Belongs to the UPF0749 family.</text>
</comment>
<dbReference type="InterPro" id="IPR010273">
    <property type="entry name" value="DUF881"/>
</dbReference>
<evidence type="ECO:0000256" key="2">
    <source>
        <dbReference type="SAM" id="MobiDB-lite"/>
    </source>
</evidence>
<feature type="compositionally biased region" description="Low complexity" evidence="2">
    <location>
        <begin position="287"/>
        <end position="308"/>
    </location>
</feature>
<dbReference type="GO" id="GO:0005886">
    <property type="term" value="C:plasma membrane"/>
    <property type="evidence" value="ECO:0007669"/>
    <property type="project" value="TreeGrafter"/>
</dbReference>
<gene>
    <name evidence="4" type="ORF">FH969_07715</name>
</gene>
<keyword evidence="3" id="KW-1133">Transmembrane helix</keyword>
<evidence type="ECO:0000256" key="3">
    <source>
        <dbReference type="SAM" id="Phobius"/>
    </source>
</evidence>
<reference evidence="4 5" key="1">
    <citation type="submission" date="2019-06" db="EMBL/GenBank/DDBJ databases">
        <title>Draft genome sequence of Miniimonas arenae KCTC 19750T isolated from sea sand.</title>
        <authorList>
            <person name="Park S.-J."/>
        </authorList>
    </citation>
    <scope>NUCLEOTIDE SEQUENCE [LARGE SCALE GENOMIC DNA]</scope>
    <source>
        <strain evidence="4 5">KCTC 19750</strain>
    </source>
</reference>
<protein>
    <submittedName>
        <fullName evidence="4">DUF881 domain-containing protein</fullName>
    </submittedName>
</protein>
<evidence type="ECO:0000313" key="4">
    <source>
        <dbReference type="EMBL" id="TNU74708.1"/>
    </source>
</evidence>
<dbReference type="OrthoDB" id="3218134at2"/>
<organism evidence="4 5">
    <name type="scientific">Miniimonas arenae</name>
    <dbReference type="NCBI Taxonomy" id="676201"/>
    <lineage>
        <taxon>Bacteria</taxon>
        <taxon>Bacillati</taxon>
        <taxon>Actinomycetota</taxon>
        <taxon>Actinomycetes</taxon>
        <taxon>Micrococcales</taxon>
        <taxon>Beutenbergiaceae</taxon>
        <taxon>Miniimonas</taxon>
    </lineage>
</organism>
<evidence type="ECO:0000256" key="1">
    <source>
        <dbReference type="ARBA" id="ARBA00009108"/>
    </source>
</evidence>
<dbReference type="PANTHER" id="PTHR37313:SF1">
    <property type="entry name" value="UPF0749 PROTEIN RV1823"/>
    <property type="match status" value="1"/>
</dbReference>
<accession>A0A5C5BE32</accession>
<proteinExistence type="inferred from homology"/>
<dbReference type="Proteomes" id="UP000313849">
    <property type="component" value="Unassembled WGS sequence"/>
</dbReference>
<dbReference type="Pfam" id="PF05949">
    <property type="entry name" value="DUF881"/>
    <property type="match status" value="1"/>
</dbReference>
<name>A0A5C5BE32_9MICO</name>
<dbReference type="RefSeq" id="WP_108717400.1">
    <property type="nucleotide sequence ID" value="NZ_DAMDJA010000317.1"/>
</dbReference>